<dbReference type="Gene3D" id="3.90.400.10">
    <property type="entry name" value="Oligo-1,6-glucosidase, Domain 2"/>
    <property type="match status" value="1"/>
</dbReference>
<evidence type="ECO:0000313" key="3">
    <source>
        <dbReference type="Proteomes" id="UP000192360"/>
    </source>
</evidence>
<organism evidence="2 3">
    <name type="scientific">Cellulophaga tyrosinoxydans</name>
    <dbReference type="NCBI Taxonomy" id="504486"/>
    <lineage>
        <taxon>Bacteria</taxon>
        <taxon>Pseudomonadati</taxon>
        <taxon>Bacteroidota</taxon>
        <taxon>Flavobacteriia</taxon>
        <taxon>Flavobacteriales</taxon>
        <taxon>Flavobacteriaceae</taxon>
        <taxon>Cellulophaga</taxon>
    </lineage>
</organism>
<dbReference type="GO" id="GO:0047669">
    <property type="term" value="F:amylosucrase activity"/>
    <property type="evidence" value="ECO:0007669"/>
    <property type="project" value="InterPro"/>
</dbReference>
<dbReference type="Proteomes" id="UP000192360">
    <property type="component" value="Unassembled WGS sequence"/>
</dbReference>
<dbReference type="Gene3D" id="2.60.40.1180">
    <property type="entry name" value="Golgi alpha-mannosidase II"/>
    <property type="match status" value="1"/>
</dbReference>
<feature type="domain" description="Glycosyl hydrolase family 13 catalytic" evidence="1">
    <location>
        <begin position="96"/>
        <end position="553"/>
    </location>
</feature>
<dbReference type="InterPro" id="IPR006047">
    <property type="entry name" value="GH13_cat_dom"/>
</dbReference>
<dbReference type="SUPFAM" id="SSF51011">
    <property type="entry name" value="Glycosyl hydrolase domain"/>
    <property type="match status" value="1"/>
</dbReference>
<dbReference type="AlphaFoldDB" id="A0A1W1Z1S2"/>
<dbReference type="PANTHER" id="PTHR10357:SF213">
    <property type="entry name" value="ALPHA AMYLASE CATALYTIC REGION"/>
    <property type="match status" value="1"/>
</dbReference>
<dbReference type="EMBL" id="FWXO01000001">
    <property type="protein sequence ID" value="SMC42405.1"/>
    <property type="molecule type" value="Genomic_DNA"/>
</dbReference>
<dbReference type="InterPro" id="IPR044077">
    <property type="entry name" value="Amylosucrase"/>
</dbReference>
<proteinExistence type="predicted"/>
<protein>
    <submittedName>
        <fullName evidence="2">Amylosucrase</fullName>
    </submittedName>
</protein>
<dbReference type="RefSeq" id="WP_084060329.1">
    <property type="nucleotide sequence ID" value="NZ_FWXO01000001.1"/>
</dbReference>
<dbReference type="OrthoDB" id="9806009at2"/>
<dbReference type="Gene3D" id="3.20.20.80">
    <property type="entry name" value="Glycosidases"/>
    <property type="match status" value="1"/>
</dbReference>
<dbReference type="GO" id="GO:0005975">
    <property type="term" value="P:carbohydrate metabolic process"/>
    <property type="evidence" value="ECO:0007669"/>
    <property type="project" value="InterPro"/>
</dbReference>
<accession>A0A1W1Z1S2</accession>
<dbReference type="Pfam" id="PF00128">
    <property type="entry name" value="Alpha-amylase"/>
    <property type="match status" value="1"/>
</dbReference>
<dbReference type="InterPro" id="IPR017853">
    <property type="entry name" value="GH"/>
</dbReference>
<evidence type="ECO:0000259" key="1">
    <source>
        <dbReference type="SMART" id="SM00642"/>
    </source>
</evidence>
<dbReference type="PANTHER" id="PTHR10357">
    <property type="entry name" value="ALPHA-AMYLASE FAMILY MEMBER"/>
    <property type="match status" value="1"/>
</dbReference>
<reference evidence="3" key="1">
    <citation type="submission" date="2017-04" db="EMBL/GenBank/DDBJ databases">
        <authorList>
            <person name="Varghese N."/>
            <person name="Submissions S."/>
        </authorList>
    </citation>
    <scope>NUCLEOTIDE SEQUENCE [LARGE SCALE GENOMIC DNA]</scope>
    <source>
        <strain evidence="3">DSM 21164</strain>
    </source>
</reference>
<dbReference type="InterPro" id="IPR013780">
    <property type="entry name" value="Glyco_hydro_b"/>
</dbReference>
<dbReference type="SUPFAM" id="SSF51445">
    <property type="entry name" value="(Trans)glycosidases"/>
    <property type="match status" value="1"/>
</dbReference>
<gene>
    <name evidence="2" type="ORF">SAMN05660703_1052</name>
</gene>
<sequence>MNQSSLHKFIISTKKSNKKHVDYETYFDLRLATNISLIQSLYFSLYPESKHYNDFEKLISQLRELFKSRPEDLKKQDLDKLLEGNWYTSEKLVGMQLYVDHFNKDLNGLADKLDYFENLGINFLHLMPITTRPKAENDGGYAVNSYTEVDKKYGTKQDLLKLTEKLRAKKMTLMLDFVVNHTSDEFSWAKKAAKGETKYQNYYYTFSNREIPDAFEDSLPEVFPETAPGNFTYNQEMQKWVMTVFNSYQWDLNYTNPEVFIEMLKNLVALANQGVDVVRFDALAFLWKKIGTNSQNLPEAHALISLFRMCLQVVAPGVIILAEAIVAPTEILKYFGENNLEGNECEVAYNATLMALLWDSVATSKTELLIKTLKNVPQKPKDATWINYIRCHDDIGLGFDDKDIYQLGLDAKLHRWFLLDYYCQKLEWSPAKGALFMYNPKNGDGRITGSAASLLGLEDALEKNDALLIDNAIKKIKMMHAIILSYGGIPLIYAGDEIATLNDYSYENDDSKKDDSRWLNRPNQNWEVIHTLDKKATPQSQVFNAIKQLIAIRKSTSVFADFNNIKLNQHSNPHLLIFERYSENQKILVLCNFDKEDHFISENWFHEIDFDLNSTCIDLITNQPITLAEATLKICSYGVYWILKNN</sequence>
<dbReference type="STRING" id="504486.SAMN05660703_1052"/>
<evidence type="ECO:0000313" key="2">
    <source>
        <dbReference type="EMBL" id="SMC42405.1"/>
    </source>
</evidence>
<dbReference type="InterPro" id="IPR045857">
    <property type="entry name" value="O16G_dom_2"/>
</dbReference>
<name>A0A1W1Z1S2_9FLAO</name>
<dbReference type="Gene3D" id="1.10.1740.10">
    <property type="match status" value="1"/>
</dbReference>
<keyword evidence="3" id="KW-1185">Reference proteome</keyword>
<dbReference type="SMART" id="SM00642">
    <property type="entry name" value="Aamy"/>
    <property type="match status" value="1"/>
</dbReference>
<dbReference type="CDD" id="cd11324">
    <property type="entry name" value="AmyAc_Amylosucrase"/>
    <property type="match status" value="1"/>
</dbReference>